<proteinExistence type="predicted"/>
<evidence type="ECO:0000313" key="6">
    <source>
        <dbReference type="Proteomes" id="UP000325785"/>
    </source>
</evidence>
<dbReference type="STRING" id="540747.SAMN04488031_102557"/>
<dbReference type="PANTHER" id="PTHR11927">
    <property type="entry name" value="GALACTOSIDE 2-L-FUCOSYLTRANSFERASE"/>
    <property type="match status" value="1"/>
</dbReference>
<dbReference type="AlphaFoldDB" id="A0A0T5PEG8"/>
<dbReference type="GO" id="GO:0005975">
    <property type="term" value="P:carbohydrate metabolic process"/>
    <property type="evidence" value="ECO:0007669"/>
    <property type="project" value="InterPro"/>
</dbReference>
<sequence>MIVTRLFGGAGNQMFQYAAGRALADHLGTDLALDRRYMVLWDDTRGDCFPHYENTRFTEAGSLPPTKMESLPRYALWRWFGRNPRFHREGDLGFNEGFFDLPDNTYLHGYWQSPRYFGASADRLRHDLTLTTPLDAANADMADSIAAAPVAVSVHVRRGDYLAGGFAACPPEYYTAAVEHLTQKLGQPLTCFVFSNDPAWARENLSLGQQTVVVDINDETKGHFDMHLQSLCDHNIIANSTFSWWGAWLNDNPSKIVIAPKNWFAPGKPCNADLCPPDWVRL</sequence>
<gene>
    <name evidence="4" type="ORF">RIdsm_04945</name>
    <name evidence="3" type="ORF">XM52_01620</name>
</gene>
<keyword evidence="2 4" id="KW-0808">Transferase</keyword>
<dbReference type="InterPro" id="IPR002516">
    <property type="entry name" value="Glyco_trans_11"/>
</dbReference>
<reference evidence="4 6" key="2">
    <citation type="submission" date="2018-08" db="EMBL/GenBank/DDBJ databases">
        <title>Genetic Globetrotter - A new plasmid hitch-hiking vast phylogenetic and geographic distances.</title>
        <authorList>
            <person name="Vollmers J."/>
            <person name="Petersen J."/>
        </authorList>
    </citation>
    <scope>NUCLEOTIDE SEQUENCE [LARGE SCALE GENOMIC DNA]</scope>
    <source>
        <strain evidence="4 6">DSM 26383</strain>
    </source>
</reference>
<dbReference type="EMBL" id="CP031598">
    <property type="protein sequence ID" value="QEW29103.1"/>
    <property type="molecule type" value="Genomic_DNA"/>
</dbReference>
<keyword evidence="5" id="KW-1185">Reference proteome</keyword>
<dbReference type="Proteomes" id="UP000051401">
    <property type="component" value="Unassembled WGS sequence"/>
</dbReference>
<dbReference type="Proteomes" id="UP000325785">
    <property type="component" value="Chromosome"/>
</dbReference>
<dbReference type="EMBL" id="LAXI01000001">
    <property type="protein sequence ID" value="KRS19565.1"/>
    <property type="molecule type" value="Genomic_DNA"/>
</dbReference>
<evidence type="ECO:0000313" key="4">
    <source>
        <dbReference type="EMBL" id="QEW29103.1"/>
    </source>
</evidence>
<dbReference type="GO" id="GO:0016020">
    <property type="term" value="C:membrane"/>
    <property type="evidence" value="ECO:0007669"/>
    <property type="project" value="InterPro"/>
</dbReference>
<evidence type="ECO:0000313" key="5">
    <source>
        <dbReference type="Proteomes" id="UP000051401"/>
    </source>
</evidence>
<protein>
    <submittedName>
        <fullName evidence="4">Glycosyl transferase family 11</fullName>
    </submittedName>
</protein>
<dbReference type="OrthoDB" id="9794601at2"/>
<dbReference type="PANTHER" id="PTHR11927:SF9">
    <property type="entry name" value="L-FUCOSYLTRANSFERASE"/>
    <property type="match status" value="1"/>
</dbReference>
<evidence type="ECO:0000313" key="3">
    <source>
        <dbReference type="EMBL" id="KRS19565.1"/>
    </source>
</evidence>
<dbReference type="KEGG" id="rid:RIdsm_04945"/>
<dbReference type="RefSeq" id="WP_057812590.1">
    <property type="nucleotide sequence ID" value="NZ_CP031598.1"/>
</dbReference>
<evidence type="ECO:0000256" key="1">
    <source>
        <dbReference type="ARBA" id="ARBA00022676"/>
    </source>
</evidence>
<dbReference type="CDD" id="cd11301">
    <property type="entry name" value="Fut1_Fut2_like"/>
    <property type="match status" value="1"/>
</dbReference>
<dbReference type="Pfam" id="PF01531">
    <property type="entry name" value="Glyco_transf_11"/>
    <property type="match status" value="1"/>
</dbReference>
<dbReference type="GO" id="GO:0008107">
    <property type="term" value="F:galactoside 2-alpha-L-fucosyltransferase activity"/>
    <property type="evidence" value="ECO:0007669"/>
    <property type="project" value="InterPro"/>
</dbReference>
<keyword evidence="1" id="KW-0328">Glycosyltransferase</keyword>
<dbReference type="PATRIC" id="fig|540747.5.peg.326"/>
<organism evidence="3 5">
    <name type="scientific">Roseovarius indicus</name>
    <dbReference type="NCBI Taxonomy" id="540747"/>
    <lineage>
        <taxon>Bacteria</taxon>
        <taxon>Pseudomonadati</taxon>
        <taxon>Pseudomonadota</taxon>
        <taxon>Alphaproteobacteria</taxon>
        <taxon>Rhodobacterales</taxon>
        <taxon>Roseobacteraceae</taxon>
        <taxon>Roseovarius</taxon>
    </lineage>
</organism>
<reference evidence="3 5" key="1">
    <citation type="submission" date="2015-04" db="EMBL/GenBank/DDBJ databases">
        <title>The draft genome sequence of Roseovarius indicus B108T.</title>
        <authorList>
            <person name="Li G."/>
            <person name="Lai Q."/>
            <person name="Shao Z."/>
            <person name="Yan P."/>
        </authorList>
    </citation>
    <scope>NUCLEOTIDE SEQUENCE [LARGE SCALE GENOMIC DNA]</scope>
    <source>
        <strain evidence="3 5">B108</strain>
    </source>
</reference>
<accession>A0A0T5PEG8</accession>
<evidence type="ECO:0000256" key="2">
    <source>
        <dbReference type="ARBA" id="ARBA00022679"/>
    </source>
</evidence>
<name>A0A0T5PEG8_9RHOB</name>